<dbReference type="STRING" id="29139.ENSVURP00010011864"/>
<keyword evidence="9" id="KW-0449">Lipoprotein</keyword>
<evidence type="ECO:0000256" key="7">
    <source>
        <dbReference type="ARBA" id="ARBA00023170"/>
    </source>
</evidence>
<dbReference type="InterPro" id="IPR037193">
    <property type="entry name" value="GDNF_alpha"/>
</dbReference>
<dbReference type="GO" id="GO:0007399">
    <property type="term" value="P:nervous system development"/>
    <property type="evidence" value="ECO:0007669"/>
    <property type="project" value="TreeGrafter"/>
</dbReference>
<evidence type="ECO:0000259" key="10">
    <source>
        <dbReference type="SMART" id="SM00907"/>
    </source>
</evidence>
<dbReference type="AlphaFoldDB" id="A0A4X2KIQ1"/>
<evidence type="ECO:0000256" key="9">
    <source>
        <dbReference type="ARBA" id="ARBA00023288"/>
    </source>
</evidence>
<evidence type="ECO:0000256" key="1">
    <source>
        <dbReference type="ARBA" id="ARBA00004609"/>
    </source>
</evidence>
<dbReference type="PANTHER" id="PTHR10269">
    <property type="entry name" value="GDNF RECEPTOR ALPHA"/>
    <property type="match status" value="1"/>
</dbReference>
<proteinExistence type="inferred from homology"/>
<reference evidence="11" key="3">
    <citation type="submission" date="2025-09" db="UniProtKB">
        <authorList>
            <consortium name="Ensembl"/>
        </authorList>
    </citation>
    <scope>IDENTIFICATION</scope>
</reference>
<evidence type="ECO:0000256" key="4">
    <source>
        <dbReference type="ARBA" id="ARBA00022622"/>
    </source>
</evidence>
<accession>A0A4X2KIQ1</accession>
<dbReference type="SMART" id="SM00907">
    <property type="entry name" value="GDNF"/>
    <property type="match status" value="3"/>
</dbReference>
<keyword evidence="4" id="KW-0336">GPI-anchor</keyword>
<organism evidence="11 12">
    <name type="scientific">Vombatus ursinus</name>
    <name type="common">Common wombat</name>
    <dbReference type="NCBI Taxonomy" id="29139"/>
    <lineage>
        <taxon>Eukaryota</taxon>
        <taxon>Metazoa</taxon>
        <taxon>Chordata</taxon>
        <taxon>Craniata</taxon>
        <taxon>Vertebrata</taxon>
        <taxon>Euteleostomi</taxon>
        <taxon>Mammalia</taxon>
        <taxon>Metatheria</taxon>
        <taxon>Diprotodontia</taxon>
        <taxon>Vombatidae</taxon>
        <taxon>Vombatus</taxon>
    </lineage>
</organism>
<dbReference type="Proteomes" id="UP000314987">
    <property type="component" value="Unassembled WGS sequence"/>
</dbReference>
<dbReference type="Ensembl" id="ENSVURT00010013484.1">
    <property type="protein sequence ID" value="ENSVURP00010011864.1"/>
    <property type="gene ID" value="ENSVURG00010009177.1"/>
</dbReference>
<dbReference type="GO" id="GO:0038023">
    <property type="term" value="F:signaling receptor activity"/>
    <property type="evidence" value="ECO:0007669"/>
    <property type="project" value="InterPro"/>
</dbReference>
<dbReference type="Gene3D" id="1.10.220.110">
    <property type="entry name" value="GDNF binding domain"/>
    <property type="match status" value="1"/>
</dbReference>
<evidence type="ECO:0000256" key="2">
    <source>
        <dbReference type="ARBA" id="ARBA00005961"/>
    </source>
</evidence>
<feature type="domain" description="GDNF/GAS1" evidence="10">
    <location>
        <begin position="171"/>
        <end position="248"/>
    </location>
</feature>
<dbReference type="FunFam" id="1.10.220.110:FF:000001">
    <property type="entry name" value="GDNF family receptor alpha"/>
    <property type="match status" value="1"/>
</dbReference>
<feature type="domain" description="GDNF/GAS1" evidence="10">
    <location>
        <begin position="51"/>
        <end position="130"/>
    </location>
</feature>
<dbReference type="SUPFAM" id="SSF110035">
    <property type="entry name" value="GDNF receptor-like"/>
    <property type="match status" value="1"/>
</dbReference>
<keyword evidence="3" id="KW-1003">Cell membrane</keyword>
<evidence type="ECO:0000256" key="3">
    <source>
        <dbReference type="ARBA" id="ARBA00022475"/>
    </source>
</evidence>
<gene>
    <name evidence="11" type="primary">GFRA3</name>
</gene>
<reference evidence="11" key="2">
    <citation type="submission" date="2025-08" db="UniProtKB">
        <authorList>
            <consortium name="Ensembl"/>
        </authorList>
    </citation>
    <scope>IDENTIFICATION</scope>
</reference>
<protein>
    <recommendedName>
        <fullName evidence="10">GDNF/GAS1 domain-containing protein</fullName>
    </recommendedName>
</protein>
<feature type="domain" description="GDNF/GAS1" evidence="10">
    <location>
        <begin position="258"/>
        <end position="351"/>
    </location>
</feature>
<evidence type="ECO:0000256" key="6">
    <source>
        <dbReference type="ARBA" id="ARBA00023136"/>
    </source>
</evidence>
<keyword evidence="12" id="KW-1185">Reference proteome</keyword>
<evidence type="ECO:0000256" key="8">
    <source>
        <dbReference type="ARBA" id="ARBA00023180"/>
    </source>
</evidence>
<dbReference type="Pfam" id="PF02351">
    <property type="entry name" value="GDNF"/>
    <property type="match status" value="3"/>
</dbReference>
<dbReference type="InterPro" id="IPR016017">
    <property type="entry name" value="GDNF/GAS1"/>
</dbReference>
<evidence type="ECO:0000256" key="5">
    <source>
        <dbReference type="ARBA" id="ARBA00022729"/>
    </source>
</evidence>
<dbReference type="GO" id="GO:0043235">
    <property type="term" value="C:receptor complex"/>
    <property type="evidence" value="ECO:0007669"/>
    <property type="project" value="TreeGrafter"/>
</dbReference>
<keyword evidence="8" id="KW-0325">Glycoprotein</keyword>
<dbReference type="GeneTree" id="ENSGT00940000161256"/>
<evidence type="ECO:0000313" key="12">
    <source>
        <dbReference type="Proteomes" id="UP000314987"/>
    </source>
</evidence>
<dbReference type="PRINTS" id="PR01316">
    <property type="entry name" value="GDNFRECEPTOR"/>
</dbReference>
<dbReference type="InterPro" id="IPR003438">
    <property type="entry name" value="GDNF_rcpt"/>
</dbReference>
<sequence>MTAILYDPVCPHIPTCLVLAALFPTSYQPSPGISPQAGDLPTMDSASMGNCINAKKLCLDDFTCKVPFLYLETCFPFMASAPQKPENQEGCLEAAQQLQNSSLGNCRCQWRMKNQDICLAVYWTIHSTYGLGNYDLGGSPYKEIVISKPRKFNHLDLLESGSMSQSSPDLCMKSTNLCTLNDRCNKLRLAYGEVCSVARCQPLRCQQELRVFFEQVADNYAHALLFCPCDDGDDVCGARRHNTIAPSCVSPARDPPNCLILWDTCLQDLLCRSRLADFQMHCCRMDPLGNCVGIEPQRCLKAYMGLIGTVMTPNYISNLSADVAVSCSCQGSGNQLEECMRIQESFSRNPCLTKAIKAQMQVHRQLLSKSSPTAISQDSFQSRGDPSYSVHISQVQTFFFYCSIFPRSLGGDPSLGRVWSLWAF</sequence>
<comment type="similarity">
    <text evidence="2">Belongs to the GDNFR family.</text>
</comment>
<keyword evidence="7" id="KW-0675">Receptor</keyword>
<reference evidence="12" key="1">
    <citation type="submission" date="2018-12" db="EMBL/GenBank/DDBJ databases">
        <authorList>
            <person name="Yazar S."/>
        </authorList>
    </citation>
    <scope>NUCLEOTIDE SEQUENCE [LARGE SCALE GENOMIC DNA]</scope>
</reference>
<dbReference type="PANTHER" id="PTHR10269:SF15">
    <property type="entry name" value="GDNF FAMILY RECEPTOR ALPHA-3"/>
    <property type="match status" value="1"/>
</dbReference>
<dbReference type="GO" id="GO:0009897">
    <property type="term" value="C:external side of plasma membrane"/>
    <property type="evidence" value="ECO:0007669"/>
    <property type="project" value="TreeGrafter"/>
</dbReference>
<comment type="subcellular location">
    <subcellularLocation>
        <location evidence="1">Cell membrane</location>
        <topology evidence="1">Lipid-anchor</topology>
        <topology evidence="1">GPI-anchor</topology>
    </subcellularLocation>
</comment>
<evidence type="ECO:0000313" key="11">
    <source>
        <dbReference type="Ensembl" id="ENSVURP00010011864.1"/>
    </source>
</evidence>
<name>A0A4X2KIQ1_VOMUR</name>
<keyword evidence="5" id="KW-0732">Signal</keyword>
<dbReference type="GO" id="GO:0007169">
    <property type="term" value="P:cell surface receptor protein tyrosine kinase signaling pathway"/>
    <property type="evidence" value="ECO:0007669"/>
    <property type="project" value="UniProtKB-ARBA"/>
</dbReference>
<keyword evidence="6" id="KW-0472">Membrane</keyword>